<reference evidence="7" key="1">
    <citation type="submission" date="2024-05" db="EMBL/GenBank/DDBJ databases">
        <authorList>
            <person name="Kim S."/>
            <person name="Heo J."/>
            <person name="Choi H."/>
            <person name="Choi Y."/>
            <person name="Kwon S.-W."/>
            <person name="Kim Y."/>
        </authorList>
    </citation>
    <scope>NUCLEOTIDE SEQUENCE</scope>
    <source>
        <strain evidence="7">KACC 23699</strain>
    </source>
</reference>
<keyword evidence="3" id="KW-0521">NADP</keyword>
<dbReference type="EMBL" id="CP157483">
    <property type="protein sequence ID" value="XBO45554.1"/>
    <property type="molecule type" value="Genomic_DNA"/>
</dbReference>
<dbReference type="FunFam" id="3.40.50.720:FF:000301">
    <property type="entry name" value="Hydroxysteroid dehydrogenase like 2"/>
    <property type="match status" value="1"/>
</dbReference>
<dbReference type="SMART" id="SM00822">
    <property type="entry name" value="PKS_KR"/>
    <property type="match status" value="1"/>
</dbReference>
<dbReference type="PRINTS" id="PR00081">
    <property type="entry name" value="GDHRDH"/>
</dbReference>
<proteinExistence type="inferred from homology"/>
<dbReference type="NCBIfam" id="NF006133">
    <property type="entry name" value="PRK08278.1"/>
    <property type="match status" value="1"/>
</dbReference>
<dbReference type="AlphaFoldDB" id="A0AAU7JZQ6"/>
<dbReference type="Pfam" id="PF00106">
    <property type="entry name" value="adh_short"/>
    <property type="match status" value="1"/>
</dbReference>
<evidence type="ECO:0000256" key="1">
    <source>
        <dbReference type="ARBA" id="ARBA00004275"/>
    </source>
</evidence>
<evidence type="ECO:0000256" key="2">
    <source>
        <dbReference type="ARBA" id="ARBA00006484"/>
    </source>
</evidence>
<organism evidence="7">
    <name type="scientific">Pedococcus sp. KACC 23699</name>
    <dbReference type="NCBI Taxonomy" id="3149228"/>
    <lineage>
        <taxon>Bacteria</taxon>
        <taxon>Bacillati</taxon>
        <taxon>Actinomycetota</taxon>
        <taxon>Actinomycetes</taxon>
        <taxon>Micrococcales</taxon>
        <taxon>Intrasporangiaceae</taxon>
        <taxon>Pedococcus</taxon>
    </lineage>
</organism>
<dbReference type="InterPro" id="IPR002347">
    <property type="entry name" value="SDR_fam"/>
</dbReference>
<dbReference type="SUPFAM" id="SSF51735">
    <property type="entry name" value="NAD(P)-binding Rossmann-fold domains"/>
    <property type="match status" value="1"/>
</dbReference>
<evidence type="ECO:0000313" key="7">
    <source>
        <dbReference type="EMBL" id="XBO45554.1"/>
    </source>
</evidence>
<comment type="similarity">
    <text evidence="2">Belongs to the short-chain dehydrogenases/reductases (SDR) family.</text>
</comment>
<evidence type="ECO:0000256" key="5">
    <source>
        <dbReference type="ARBA" id="ARBA00023140"/>
    </source>
</evidence>
<dbReference type="InterPro" id="IPR057326">
    <property type="entry name" value="KR_dom"/>
</dbReference>
<dbReference type="InterPro" id="IPR036291">
    <property type="entry name" value="NAD(P)-bd_dom_sf"/>
</dbReference>
<sequence length="276" mass="28864">MSQELSGTTIIMSGGSRGIGLAIAIRAARAGANIALIAKTDQPDPRLAGTIHTAAAEMEKAGGQALPIVGDIRDDQTIATAVEKTVAQFGGIDVVVNNASVLNLSPTADLDPKRYDLMQDVNVRGTFMLTKAAIPHLLASPNPKVLTLSPPINLEPRWLAGHPAYTMAKYGMTLAALGFAHELGPKGVSSTCLWPATLVATDAIGNLPGGDKMVAVSRRPEIVADAAYEILSTPGQSLNGRTIIDEDLLRSRGVEDFAPYSMTGKDEGLAPDLFIG</sequence>
<dbReference type="PANTHER" id="PTHR42808:SF3">
    <property type="entry name" value="HYDROXYSTEROID DEHYDROGENASE-LIKE PROTEIN 2"/>
    <property type="match status" value="1"/>
</dbReference>
<dbReference type="InterPro" id="IPR051935">
    <property type="entry name" value="HSDL2"/>
</dbReference>
<evidence type="ECO:0000256" key="4">
    <source>
        <dbReference type="ARBA" id="ARBA00023002"/>
    </source>
</evidence>
<dbReference type="RefSeq" id="WP_406833056.1">
    <property type="nucleotide sequence ID" value="NZ_CP157483.1"/>
</dbReference>
<evidence type="ECO:0000259" key="6">
    <source>
        <dbReference type="SMART" id="SM00822"/>
    </source>
</evidence>
<comment type="subcellular location">
    <subcellularLocation>
        <location evidence="1">Peroxisome</location>
    </subcellularLocation>
</comment>
<evidence type="ECO:0000256" key="3">
    <source>
        <dbReference type="ARBA" id="ARBA00022857"/>
    </source>
</evidence>
<dbReference type="GO" id="GO:0016491">
    <property type="term" value="F:oxidoreductase activity"/>
    <property type="evidence" value="ECO:0007669"/>
    <property type="project" value="UniProtKB-KW"/>
</dbReference>
<accession>A0AAU7JZQ6</accession>
<gene>
    <name evidence="7" type="ORF">ABEG17_09555</name>
</gene>
<protein>
    <submittedName>
        <fullName evidence="7">NAD(P)-dependent oxidoreductase</fullName>
    </submittedName>
</protein>
<dbReference type="Gene3D" id="3.40.50.720">
    <property type="entry name" value="NAD(P)-binding Rossmann-like Domain"/>
    <property type="match status" value="1"/>
</dbReference>
<name>A0AAU7JZQ6_9MICO</name>
<dbReference type="PANTHER" id="PTHR42808">
    <property type="entry name" value="HYDROXYSTEROID DEHYDROGENASE-LIKE PROTEIN 2"/>
    <property type="match status" value="1"/>
</dbReference>
<feature type="domain" description="Ketoreductase" evidence="6">
    <location>
        <begin position="8"/>
        <end position="197"/>
    </location>
</feature>
<keyword evidence="4" id="KW-0560">Oxidoreductase</keyword>
<keyword evidence="5" id="KW-0576">Peroxisome</keyword>